<keyword evidence="2" id="KW-1185">Reference proteome</keyword>
<evidence type="ECO:0000313" key="3">
    <source>
        <dbReference type="RefSeq" id="XP_025714713.1"/>
    </source>
</evidence>
<protein>
    <submittedName>
        <fullName evidence="3">Uncharacterized protein LOC112813768 isoform X1</fullName>
    </submittedName>
</protein>
<reference evidence="3" key="2">
    <citation type="submission" date="2025-08" db="UniProtKB">
        <authorList>
            <consortium name="RefSeq"/>
        </authorList>
    </citation>
    <scope>IDENTIFICATION</scope>
    <source>
        <tissue evidence="3">Blood</tissue>
    </source>
</reference>
<gene>
    <name evidence="3" type="primary">LOC112813768</name>
</gene>
<dbReference type="InParanoid" id="A0A3Q7N175"/>
<feature type="region of interest" description="Disordered" evidence="1">
    <location>
        <begin position="46"/>
        <end position="124"/>
    </location>
</feature>
<dbReference type="Proteomes" id="UP000286641">
    <property type="component" value="Unplaced"/>
</dbReference>
<dbReference type="GeneID" id="112813768"/>
<proteinExistence type="predicted"/>
<sequence length="215" mass="22837">MVVIPAMVPTQPLLALGFLPPPLGAAAASHPHFRLLRPEIPELAHPPGCDVTAAPCRAGPQDDSPPRERGAGPAPDQQRGAGLRRRRATMATGRSVAVRLLRPGGLPSPPPAHPPPPTRRGTLCRPALSTRRASAATHRTQAPNPGAGTGRGFLGPILLSAPLCSLLSRSARVRKVCPHFIRKEPSITDHCYRTPSCHSPMRASILWNLEGRTGF</sequence>
<feature type="compositionally biased region" description="Low complexity" evidence="1">
    <location>
        <begin position="89"/>
        <end position="105"/>
    </location>
</feature>
<feature type="compositionally biased region" description="Pro residues" evidence="1">
    <location>
        <begin position="106"/>
        <end position="118"/>
    </location>
</feature>
<name>A0A3Q7N175_CALUR</name>
<reference key="1">
    <citation type="submission" date="2019-01" db="UniProtKB">
        <authorList>
            <consortium name="RefSeq"/>
        </authorList>
    </citation>
    <scope>IDENTIFICATION</scope>
</reference>
<evidence type="ECO:0000313" key="2">
    <source>
        <dbReference type="Proteomes" id="UP000286641"/>
    </source>
</evidence>
<evidence type="ECO:0000256" key="1">
    <source>
        <dbReference type="SAM" id="MobiDB-lite"/>
    </source>
</evidence>
<dbReference type="AlphaFoldDB" id="A0A3Q7N175"/>
<accession>A0A3Q7N175</accession>
<dbReference type="RefSeq" id="XP_025714713.1">
    <property type="nucleotide sequence ID" value="XM_025858928.1"/>
</dbReference>
<organism evidence="2 3">
    <name type="scientific">Callorhinus ursinus</name>
    <name type="common">Northern fur seal</name>
    <dbReference type="NCBI Taxonomy" id="34884"/>
    <lineage>
        <taxon>Eukaryota</taxon>
        <taxon>Metazoa</taxon>
        <taxon>Chordata</taxon>
        <taxon>Craniata</taxon>
        <taxon>Vertebrata</taxon>
        <taxon>Euteleostomi</taxon>
        <taxon>Mammalia</taxon>
        <taxon>Eutheria</taxon>
        <taxon>Laurasiatheria</taxon>
        <taxon>Carnivora</taxon>
        <taxon>Caniformia</taxon>
        <taxon>Pinnipedia</taxon>
        <taxon>Otariidae</taxon>
        <taxon>Callorhinus</taxon>
    </lineage>
</organism>